<organism evidence="3 4">
    <name type="scientific">Streptomyces pyxinae</name>
    <dbReference type="NCBI Taxonomy" id="2970734"/>
    <lineage>
        <taxon>Bacteria</taxon>
        <taxon>Bacillati</taxon>
        <taxon>Actinomycetota</taxon>
        <taxon>Actinomycetes</taxon>
        <taxon>Kitasatosporales</taxon>
        <taxon>Streptomycetaceae</taxon>
        <taxon>Streptomyces</taxon>
    </lineage>
</organism>
<dbReference type="Pfam" id="PF03756">
    <property type="entry name" value="AfsA"/>
    <property type="match status" value="2"/>
</dbReference>
<dbReference type="InterPro" id="IPR047757">
    <property type="entry name" value="AfsA-like"/>
</dbReference>
<gene>
    <name evidence="3" type="ORF">NX801_14810</name>
</gene>
<evidence type="ECO:0000259" key="2">
    <source>
        <dbReference type="Pfam" id="PF03756"/>
    </source>
</evidence>
<reference evidence="3" key="1">
    <citation type="submission" date="2022-08" db="EMBL/GenBank/DDBJ databases">
        <authorList>
            <person name="Somphong A."/>
            <person name="Phongsopitanun W."/>
        </authorList>
    </citation>
    <scope>NUCLEOTIDE SEQUENCE</scope>
    <source>
        <strain evidence="3">LP05-1</strain>
    </source>
</reference>
<accession>A0ABT2CHM7</accession>
<comment type="caution">
    <text evidence="3">The sequence shown here is derived from an EMBL/GenBank/DDBJ whole genome shotgun (WGS) entry which is preliminary data.</text>
</comment>
<proteinExistence type="predicted"/>
<feature type="domain" description="A-factor biosynthesis hotdog" evidence="2">
    <location>
        <begin position="2"/>
        <end position="135"/>
    </location>
</feature>
<name>A0ABT2CHM7_9ACTN</name>
<feature type="region of interest" description="Disordered" evidence="1">
    <location>
        <begin position="148"/>
        <end position="178"/>
    </location>
</feature>
<dbReference type="NCBIfam" id="NF041195">
    <property type="entry name" value="ScbA_BarX_GamBu"/>
    <property type="match status" value="1"/>
</dbReference>
<protein>
    <submittedName>
        <fullName evidence="3">Gamma-butyrolactone biosynthesis enzyme</fullName>
    </submittedName>
</protein>
<keyword evidence="4" id="KW-1185">Reference proteome</keyword>
<evidence type="ECO:0000313" key="4">
    <source>
        <dbReference type="Proteomes" id="UP001431313"/>
    </source>
</evidence>
<dbReference type="InterPro" id="IPR005509">
    <property type="entry name" value="AfsA_hotdog_dom"/>
</dbReference>
<dbReference type="EMBL" id="JANUGQ010000011">
    <property type="protein sequence ID" value="MCS0636906.1"/>
    <property type="molecule type" value="Genomic_DNA"/>
</dbReference>
<evidence type="ECO:0000256" key="1">
    <source>
        <dbReference type="SAM" id="MobiDB-lite"/>
    </source>
</evidence>
<dbReference type="Proteomes" id="UP001431313">
    <property type="component" value="Unassembled WGS sequence"/>
</dbReference>
<sequence>MHRAAVAEVFLTDWHRLDRDTFSIGAQWPRGHSLYRPRAGQQDPMLLAESIRQAGALLAHTQYGVPLGHHFLMWSLSYDVVPGGLVADLSPTEIELLTTCDEITMRGRHLASLRYSVTAFRDRLPVATGEAAFSCASPAAYDRLRGDRRHASSGALPAPVSPDTVGRESSRDVVLSRQDARRPRQWQLRVEPTHPIYFDHPVDHVPGMVLLEAARQAALALARPGSPVPFRMSGTFRRYAELGTECRIRARADRTDPAGHTVVQVTGEQAGHTVFTCAVGTRPAH</sequence>
<feature type="domain" description="A-factor biosynthesis hotdog" evidence="2">
    <location>
        <begin position="165"/>
        <end position="230"/>
    </location>
</feature>
<evidence type="ECO:0000313" key="3">
    <source>
        <dbReference type="EMBL" id="MCS0636906.1"/>
    </source>
</evidence>